<evidence type="ECO:0000313" key="18">
    <source>
        <dbReference type="EMBL" id="UZE94972.1"/>
    </source>
</evidence>
<protein>
    <recommendedName>
        <fullName evidence="16">Probable oxaloacetate decarboxylase gamma chain</fullName>
        <ecNumber evidence="16">7.2.4.2</ecNumber>
    </recommendedName>
</protein>
<keyword evidence="19" id="KW-1185">Reference proteome</keyword>
<evidence type="ECO:0000256" key="14">
    <source>
        <dbReference type="ARBA" id="ARBA00023201"/>
    </source>
</evidence>
<evidence type="ECO:0000256" key="5">
    <source>
        <dbReference type="ARBA" id="ARBA00011869"/>
    </source>
</evidence>
<feature type="transmembrane region" description="Helical" evidence="16 17">
    <location>
        <begin position="12"/>
        <end position="33"/>
    </location>
</feature>
<evidence type="ECO:0000256" key="15">
    <source>
        <dbReference type="ARBA" id="ARBA00048176"/>
    </source>
</evidence>
<keyword evidence="7 16" id="KW-1003">Cell membrane</keyword>
<name>A0ABY6MYY8_9ALTE</name>
<evidence type="ECO:0000313" key="19">
    <source>
        <dbReference type="Proteomes" id="UP001163739"/>
    </source>
</evidence>
<gene>
    <name evidence="16" type="primary">oadG</name>
    <name evidence="18" type="ORF">NKI27_12945</name>
</gene>
<keyword evidence="14 16" id="KW-0739">Sodium transport</keyword>
<comment type="subunit">
    <text evidence="5 16">Heterotrimer of an alpha, a beta and a gamma subunit.</text>
</comment>
<dbReference type="Pfam" id="PF04277">
    <property type="entry name" value="OAD_gamma"/>
    <property type="match status" value="1"/>
</dbReference>
<comment type="cofactor">
    <cofactor evidence="1 16 17">
        <name>Na(+)</name>
        <dbReference type="ChEBI" id="CHEBI:29101"/>
    </cofactor>
</comment>
<accession>A0ABY6MYY8</accession>
<evidence type="ECO:0000256" key="6">
    <source>
        <dbReference type="ARBA" id="ARBA00022448"/>
    </source>
</evidence>
<evidence type="ECO:0000256" key="3">
    <source>
        <dbReference type="ARBA" id="ARBA00004162"/>
    </source>
</evidence>
<evidence type="ECO:0000256" key="12">
    <source>
        <dbReference type="ARBA" id="ARBA00023065"/>
    </source>
</evidence>
<dbReference type="EC" id="7.2.4.2" evidence="16"/>
<evidence type="ECO:0000256" key="10">
    <source>
        <dbReference type="ARBA" id="ARBA00022989"/>
    </source>
</evidence>
<evidence type="ECO:0000256" key="4">
    <source>
        <dbReference type="ARBA" id="ARBA00005844"/>
    </source>
</evidence>
<keyword evidence="12 16" id="KW-0406">Ion transport</keyword>
<sequence>MTESLMSQALDLMIAGMGFVFVFLVILIGATTLMSKLAMKLEPPAPEAPAAPAQPASPMNDPRLMAVITAAVAKYRSRP</sequence>
<comment type="function">
    <text evidence="2 16 17">Catalyzes the decarboxylation of oxaloacetate coupled to Na(+) translocation.</text>
</comment>
<keyword evidence="6 16" id="KW-0813">Transport</keyword>
<dbReference type="HAMAP" id="MF_00404">
    <property type="entry name" value="OadG"/>
    <property type="match status" value="1"/>
</dbReference>
<comment type="catalytic activity">
    <reaction evidence="15 16 17">
        <text>oxaloacetate + 2 Na(+)(in) + H(+) = pyruvate + 2 Na(+)(out) + CO2</text>
        <dbReference type="Rhea" id="RHEA:57724"/>
        <dbReference type="ChEBI" id="CHEBI:15361"/>
        <dbReference type="ChEBI" id="CHEBI:15378"/>
        <dbReference type="ChEBI" id="CHEBI:16452"/>
        <dbReference type="ChEBI" id="CHEBI:16526"/>
        <dbReference type="ChEBI" id="CHEBI:29101"/>
        <dbReference type="EC" id="7.2.4.2"/>
    </reaction>
</comment>
<evidence type="ECO:0000256" key="2">
    <source>
        <dbReference type="ARBA" id="ARBA00003002"/>
    </source>
</evidence>
<evidence type="ECO:0000256" key="7">
    <source>
        <dbReference type="ARBA" id="ARBA00022475"/>
    </source>
</evidence>
<dbReference type="NCBIfam" id="TIGR01195">
    <property type="entry name" value="oadG_fam"/>
    <property type="match status" value="1"/>
</dbReference>
<dbReference type="InterPro" id="IPR023424">
    <property type="entry name" value="OadG"/>
</dbReference>
<keyword evidence="8 16" id="KW-0812">Transmembrane</keyword>
<keyword evidence="13 16" id="KW-0472">Membrane</keyword>
<dbReference type="RefSeq" id="WP_265046464.1">
    <property type="nucleotide sequence ID" value="NZ_CP100390.1"/>
</dbReference>
<evidence type="ECO:0000256" key="8">
    <source>
        <dbReference type="ARBA" id="ARBA00022692"/>
    </source>
</evidence>
<comment type="subcellular location">
    <subcellularLocation>
        <location evidence="3 16 17">Cell membrane</location>
        <topology evidence="3 16 17">Single-pass membrane protein</topology>
    </subcellularLocation>
</comment>
<dbReference type="InterPro" id="IPR005899">
    <property type="entry name" value="Na_pump_deCOase"/>
</dbReference>
<evidence type="ECO:0000256" key="11">
    <source>
        <dbReference type="ARBA" id="ARBA00023053"/>
    </source>
</evidence>
<reference evidence="18" key="1">
    <citation type="submission" date="2022-06" db="EMBL/GenBank/DDBJ databases">
        <title>Alkalimarinus sp. nov., isolated from gut of a Alitta virens.</title>
        <authorList>
            <person name="Yang A.I."/>
            <person name="Shin N.-R."/>
        </authorList>
    </citation>
    <scope>NUCLEOTIDE SEQUENCE</scope>
    <source>
        <strain evidence="18">A2M4</strain>
    </source>
</reference>
<evidence type="ECO:0000256" key="1">
    <source>
        <dbReference type="ARBA" id="ARBA00001959"/>
    </source>
</evidence>
<proteinExistence type="inferred from homology"/>
<evidence type="ECO:0000256" key="9">
    <source>
        <dbReference type="ARBA" id="ARBA00022967"/>
    </source>
</evidence>
<evidence type="ECO:0000256" key="17">
    <source>
        <dbReference type="RuleBase" id="RU004278"/>
    </source>
</evidence>
<dbReference type="EMBL" id="CP100390">
    <property type="protein sequence ID" value="UZE94972.1"/>
    <property type="molecule type" value="Genomic_DNA"/>
</dbReference>
<evidence type="ECO:0000256" key="13">
    <source>
        <dbReference type="ARBA" id="ARBA00023136"/>
    </source>
</evidence>
<keyword evidence="9 16" id="KW-1278">Translocase</keyword>
<organism evidence="18 19">
    <name type="scientific">Alkalimarinus alittae</name>
    <dbReference type="NCBI Taxonomy" id="2961619"/>
    <lineage>
        <taxon>Bacteria</taxon>
        <taxon>Pseudomonadati</taxon>
        <taxon>Pseudomonadota</taxon>
        <taxon>Gammaproteobacteria</taxon>
        <taxon>Alteromonadales</taxon>
        <taxon>Alteromonadaceae</taxon>
        <taxon>Alkalimarinus</taxon>
    </lineage>
</organism>
<dbReference type="Proteomes" id="UP001163739">
    <property type="component" value="Chromosome"/>
</dbReference>
<comment type="similarity">
    <text evidence="4 16 17">Belongs to the OadG family.</text>
</comment>
<evidence type="ECO:0000256" key="16">
    <source>
        <dbReference type="HAMAP-Rule" id="MF_00404"/>
    </source>
</evidence>
<keyword evidence="10 16" id="KW-1133">Transmembrane helix</keyword>
<keyword evidence="11 16" id="KW-0915">Sodium</keyword>